<feature type="compositionally biased region" description="Low complexity" evidence="1">
    <location>
        <begin position="476"/>
        <end position="493"/>
    </location>
</feature>
<dbReference type="RefSeq" id="XP_025351014.1">
    <property type="nucleotide sequence ID" value="XM_025493976.1"/>
</dbReference>
<feature type="compositionally biased region" description="Gly residues" evidence="1">
    <location>
        <begin position="1274"/>
        <end position="1315"/>
    </location>
</feature>
<organism evidence="3 4">
    <name type="scientific">Pseudomicrostroma glucosiphilum</name>
    <dbReference type="NCBI Taxonomy" id="1684307"/>
    <lineage>
        <taxon>Eukaryota</taxon>
        <taxon>Fungi</taxon>
        <taxon>Dikarya</taxon>
        <taxon>Basidiomycota</taxon>
        <taxon>Ustilaginomycotina</taxon>
        <taxon>Exobasidiomycetes</taxon>
        <taxon>Microstromatales</taxon>
        <taxon>Microstromatales incertae sedis</taxon>
        <taxon>Pseudomicrostroma</taxon>
    </lineage>
</organism>
<feature type="compositionally biased region" description="Polar residues" evidence="1">
    <location>
        <begin position="1159"/>
        <end position="1172"/>
    </location>
</feature>
<accession>A0A316UG19</accession>
<dbReference type="Proteomes" id="UP000245942">
    <property type="component" value="Unassembled WGS sequence"/>
</dbReference>
<feature type="compositionally biased region" description="Basic and acidic residues" evidence="1">
    <location>
        <begin position="225"/>
        <end position="234"/>
    </location>
</feature>
<evidence type="ECO:0000313" key="4">
    <source>
        <dbReference type="Proteomes" id="UP000245942"/>
    </source>
</evidence>
<dbReference type="InterPro" id="IPR035445">
    <property type="entry name" value="GYF-like_dom_sf"/>
</dbReference>
<feature type="domain" description="GYF" evidence="2">
    <location>
        <begin position="498"/>
        <end position="546"/>
    </location>
</feature>
<feature type="compositionally biased region" description="Polar residues" evidence="1">
    <location>
        <begin position="987"/>
        <end position="1003"/>
    </location>
</feature>
<feature type="region of interest" description="Disordered" evidence="1">
    <location>
        <begin position="680"/>
        <end position="884"/>
    </location>
</feature>
<sequence length="1354" mass="137700">MTTSSLQFGPEWMRKGPSNASKQSNGGQQQQQQQTPSATTPTTGAAPSLSSRRNHVPGLGAMQSHSSGGVPTPVSTPTAAPSPGSFSFAAAAAGGAGADRSTSTPGGTGPSATNGSSSAAAAAALHHHQQLLSLYSSKEGSRGALSPTSEAAGGAGGGDASTAAPSSGTGGGSQGRRKLFPERERERDSNSRRSLSTHEANAMMSPAMPASEPPRGLNARGTSVSRDREADQHRPGLFQRANSSGHFGGATAPSPTLPRERFSGIQGGVLSGVVPPERRRKESGDVRLASGEPRKHSTSGTTGAAAPPAPSLPSAPVEEETLWERRGGNRNLSSSADASEPGEVSSSGFKEKPSLEGLTSPPEAGDQGGSRSAGTPASASWSSARRRERAPGEGPIGPPADGSAGFGKFAAYERKRERMASHPASEGWRPSSSSASGTGVNGEQPVVEEAATKEDVRVEDASSALGALKVSQESATNSTPSQQQIQPPATTAPWSAETQNWLYRDPSGQVQGPFSAALMQDWYQQSYFNDDLMIRAEEEPEFHRLIDVIAAGGHNPQPFLVPPPSMSRPSPPRPQQVNELLSSLHAGGSSPFLGHKSPQQSNNGWNGDGSWQAAAPQQQQQQQHPGYISSPFDTAGGAFGSSPFLPYAGSLGGAAGGDGGFDAKLRQQEEYLAMIRHREMEEHRQREQQSQQMQQSAPAGGARGLSFGEFPAIDPFVGGWSPAPQQQQQQQQPWAGNQTLWAQPAENATEARAADSQQTAPWGTGADAGAAASEVQPIGTPVRSRSPVVQTKATVPESKSKSPEEQPAVAAPAPAPALRPATPQPEDPAPEHEWPQSPSAVEFATEPDMTQSVGMQDNDFQQARGAGKSAAAPSPQTGSTAAIRSAAGGNVRVVGADQFRKAGTATAQAGSEAPLSSFLSGSAQSGNSGTPAPAKAAPWAQQASTQNQDKGSENAAKSLREIQEAEARQAEARRAAERAAAAQRRANSANTGSDSSALPSTMSWGLASIPSSATAKADAAASTAAAAQQPAAWTDTAAGKAAGTPKKTLTEIQEEERKRAQNAQQLKQAQNAAARKAYLESATRQTAAPTSAAAAAASGWSVVGAGGKASTPAPTATAAAPTPASIPARPTIVGASGKKTASSVKIPGVAGAWGASGTAPASSTNGISTPSSIPAKPPATRKNAAAAPSPSNSSPAAPSPEFIRYCHEQLKGLNVKVDDFIEMLLSFPLDPSQDVVEIIADSIYANSSTLDGRRVANDFVAKRKMDAGFRGDVGAGAGAGAGGSAGSSTGTAGGRKMAGGGALNGNGGGGAGGTSSLGNRSPTNASSMTGGTSAASAKGQNGFQQVVKKGGKRK</sequence>
<feature type="compositionally biased region" description="Basic and acidic residues" evidence="1">
    <location>
        <begin position="276"/>
        <end position="285"/>
    </location>
</feature>
<dbReference type="GeneID" id="37015710"/>
<dbReference type="Gene3D" id="3.30.1490.40">
    <property type="match status" value="1"/>
</dbReference>
<dbReference type="InterPro" id="IPR051640">
    <property type="entry name" value="GRB10-interact_GYF"/>
</dbReference>
<dbReference type="EMBL" id="KZ819321">
    <property type="protein sequence ID" value="PWN23854.1"/>
    <property type="molecule type" value="Genomic_DNA"/>
</dbReference>
<feature type="compositionally biased region" description="Basic and acidic residues" evidence="1">
    <location>
        <begin position="411"/>
        <end position="420"/>
    </location>
</feature>
<evidence type="ECO:0000313" key="3">
    <source>
        <dbReference type="EMBL" id="PWN23854.1"/>
    </source>
</evidence>
<feature type="compositionally biased region" description="Polar residues" evidence="1">
    <location>
        <begin position="917"/>
        <end position="930"/>
    </location>
</feature>
<feature type="compositionally biased region" description="Low complexity" evidence="1">
    <location>
        <begin position="612"/>
        <end position="623"/>
    </location>
</feature>
<name>A0A316UG19_9BASI</name>
<dbReference type="SUPFAM" id="SSF55277">
    <property type="entry name" value="GYF domain"/>
    <property type="match status" value="1"/>
</dbReference>
<feature type="compositionally biased region" description="Low complexity" evidence="1">
    <location>
        <begin position="1087"/>
        <end position="1131"/>
    </location>
</feature>
<feature type="compositionally biased region" description="Low complexity" evidence="1">
    <location>
        <begin position="931"/>
        <end position="943"/>
    </location>
</feature>
<feature type="region of interest" description="Disordered" evidence="1">
    <location>
        <begin position="903"/>
        <end position="1131"/>
    </location>
</feature>
<keyword evidence="4" id="KW-1185">Reference proteome</keyword>
<dbReference type="PANTHER" id="PTHR14445:SF36">
    <property type="entry name" value="FI03272P-RELATED"/>
    <property type="match status" value="1"/>
</dbReference>
<feature type="region of interest" description="Disordered" evidence="1">
    <location>
        <begin position="1274"/>
        <end position="1354"/>
    </location>
</feature>
<dbReference type="GO" id="GO:0005829">
    <property type="term" value="C:cytosol"/>
    <property type="evidence" value="ECO:0007669"/>
    <property type="project" value="TreeGrafter"/>
</dbReference>
<feature type="compositionally biased region" description="Low complexity" evidence="1">
    <location>
        <begin position="1316"/>
        <end position="1337"/>
    </location>
</feature>
<protein>
    <recommendedName>
        <fullName evidence="2">GYF domain-containing protein</fullName>
    </recommendedName>
</protein>
<feature type="compositionally biased region" description="Pro residues" evidence="1">
    <location>
        <begin position="559"/>
        <end position="574"/>
    </location>
</feature>
<feature type="compositionally biased region" description="Low complexity" evidence="1">
    <location>
        <begin position="1183"/>
        <end position="1197"/>
    </location>
</feature>
<feature type="compositionally biased region" description="Low complexity" evidence="1">
    <location>
        <begin position="101"/>
        <end position="137"/>
    </location>
</feature>
<feature type="compositionally biased region" description="Low complexity" evidence="1">
    <location>
        <begin position="1012"/>
        <end position="1047"/>
    </location>
</feature>
<dbReference type="InterPro" id="IPR003169">
    <property type="entry name" value="GYF"/>
</dbReference>
<dbReference type="OrthoDB" id="6415790at2759"/>
<dbReference type="SMART" id="SM00444">
    <property type="entry name" value="GYF"/>
    <property type="match status" value="1"/>
</dbReference>
<feature type="compositionally biased region" description="Basic and acidic residues" evidence="1">
    <location>
        <begin position="958"/>
        <end position="977"/>
    </location>
</feature>
<proteinExistence type="predicted"/>
<dbReference type="PANTHER" id="PTHR14445">
    <property type="entry name" value="GRB10 INTERACTING GYF PROTEIN"/>
    <property type="match status" value="1"/>
</dbReference>
<feature type="compositionally biased region" description="Basic and acidic residues" evidence="1">
    <location>
        <begin position="450"/>
        <end position="460"/>
    </location>
</feature>
<feature type="region of interest" description="Disordered" evidence="1">
    <location>
        <begin position="1"/>
        <end position="497"/>
    </location>
</feature>
<feature type="compositionally biased region" description="Basic and acidic residues" evidence="1">
    <location>
        <begin position="179"/>
        <end position="191"/>
    </location>
</feature>
<reference evidence="3 4" key="1">
    <citation type="journal article" date="2018" name="Mol. Biol. Evol.">
        <title>Broad Genomic Sampling Reveals a Smut Pathogenic Ancestry of the Fungal Clade Ustilaginomycotina.</title>
        <authorList>
            <person name="Kijpornyongpan T."/>
            <person name="Mondo S.J."/>
            <person name="Barry K."/>
            <person name="Sandor L."/>
            <person name="Lee J."/>
            <person name="Lipzen A."/>
            <person name="Pangilinan J."/>
            <person name="LaButti K."/>
            <person name="Hainaut M."/>
            <person name="Henrissat B."/>
            <person name="Grigoriev I.V."/>
            <person name="Spatafora J.W."/>
            <person name="Aime M.C."/>
        </authorList>
    </citation>
    <scope>NUCLEOTIDE SEQUENCE [LARGE SCALE GENOMIC DNA]</scope>
    <source>
        <strain evidence="3 4">MCA 4718</strain>
    </source>
</reference>
<dbReference type="CDD" id="cd00072">
    <property type="entry name" value="GYF"/>
    <property type="match status" value="1"/>
</dbReference>
<feature type="compositionally biased region" description="Polar residues" evidence="1">
    <location>
        <begin position="848"/>
        <end position="861"/>
    </location>
</feature>
<dbReference type="PROSITE" id="PS50829">
    <property type="entry name" value="GYF"/>
    <property type="match status" value="1"/>
</dbReference>
<dbReference type="Pfam" id="PF02213">
    <property type="entry name" value="GYF"/>
    <property type="match status" value="1"/>
</dbReference>
<evidence type="ECO:0000259" key="2">
    <source>
        <dbReference type="PROSITE" id="PS50829"/>
    </source>
</evidence>
<dbReference type="STRING" id="1684307.A0A316UG19"/>
<evidence type="ECO:0000256" key="1">
    <source>
        <dbReference type="SAM" id="MobiDB-lite"/>
    </source>
</evidence>
<feature type="compositionally biased region" description="Low complexity" evidence="1">
    <location>
        <begin position="66"/>
        <end position="93"/>
    </location>
</feature>
<feature type="compositionally biased region" description="Pro residues" evidence="1">
    <location>
        <begin position="813"/>
        <end position="827"/>
    </location>
</feature>
<feature type="compositionally biased region" description="Low complexity" evidence="1">
    <location>
        <begin position="23"/>
        <end position="48"/>
    </location>
</feature>
<feature type="compositionally biased region" description="Low complexity" evidence="1">
    <location>
        <begin position="1061"/>
        <end position="1076"/>
    </location>
</feature>
<feature type="compositionally biased region" description="Low complexity" evidence="1">
    <location>
        <begin position="199"/>
        <end position="214"/>
    </location>
</feature>
<feature type="region of interest" description="Disordered" evidence="1">
    <location>
        <begin position="1152"/>
        <end position="1197"/>
    </location>
</feature>
<gene>
    <name evidence="3" type="ORF">BCV69DRAFT_296165</name>
</gene>
<feature type="region of interest" description="Disordered" evidence="1">
    <location>
        <begin position="556"/>
        <end position="634"/>
    </location>
</feature>